<evidence type="ECO:0000256" key="1">
    <source>
        <dbReference type="SAM" id="MobiDB-lite"/>
    </source>
</evidence>
<name>A0A6J6CTT9_9ZZZZ</name>
<dbReference type="AlphaFoldDB" id="A0A6J6CTT9"/>
<accession>A0A6J6CTT9</accession>
<feature type="region of interest" description="Disordered" evidence="1">
    <location>
        <begin position="1"/>
        <end position="27"/>
    </location>
</feature>
<organism evidence="2">
    <name type="scientific">freshwater metagenome</name>
    <dbReference type="NCBI Taxonomy" id="449393"/>
    <lineage>
        <taxon>unclassified sequences</taxon>
        <taxon>metagenomes</taxon>
        <taxon>ecological metagenomes</taxon>
    </lineage>
</organism>
<feature type="compositionally biased region" description="Basic and acidic residues" evidence="1">
    <location>
        <begin position="1"/>
        <end position="12"/>
    </location>
</feature>
<sequence length="114" mass="11906">MSRDGLGDDVRPDLPPQHPELKLPGDLCGALGGTRTPNLLIRRRVRGQRELLSGAVQLITTGATGFGVGAGFGGLGSRRTCDGNHVRVDPTGDCDSDGLGGGVYRRHVIFALMG</sequence>
<dbReference type="EMBL" id="CAEZSU010000113">
    <property type="protein sequence ID" value="CAB4554595.1"/>
    <property type="molecule type" value="Genomic_DNA"/>
</dbReference>
<gene>
    <name evidence="2" type="ORF">UFOPK1495_01107</name>
</gene>
<evidence type="ECO:0000313" key="2">
    <source>
        <dbReference type="EMBL" id="CAB4554595.1"/>
    </source>
</evidence>
<protein>
    <submittedName>
        <fullName evidence="2">Unannotated protein</fullName>
    </submittedName>
</protein>
<proteinExistence type="predicted"/>
<reference evidence="2" key="1">
    <citation type="submission" date="2020-05" db="EMBL/GenBank/DDBJ databases">
        <authorList>
            <person name="Chiriac C."/>
            <person name="Salcher M."/>
            <person name="Ghai R."/>
            <person name="Kavagutti S V."/>
        </authorList>
    </citation>
    <scope>NUCLEOTIDE SEQUENCE</scope>
</reference>